<evidence type="ECO:0008006" key="2">
    <source>
        <dbReference type="Google" id="ProtNLM"/>
    </source>
</evidence>
<dbReference type="AlphaFoldDB" id="A0A0F9UCE3"/>
<evidence type="ECO:0000313" key="1">
    <source>
        <dbReference type="EMBL" id="KKN51268.1"/>
    </source>
</evidence>
<comment type="caution">
    <text evidence="1">The sequence shown here is derived from an EMBL/GenBank/DDBJ whole genome shotgun (WGS) entry which is preliminary data.</text>
</comment>
<reference evidence="1" key="1">
    <citation type="journal article" date="2015" name="Nature">
        <title>Complex archaea that bridge the gap between prokaryotes and eukaryotes.</title>
        <authorList>
            <person name="Spang A."/>
            <person name="Saw J.H."/>
            <person name="Jorgensen S.L."/>
            <person name="Zaremba-Niedzwiedzka K."/>
            <person name="Martijn J."/>
            <person name="Lind A.E."/>
            <person name="van Eijk R."/>
            <person name="Schleper C."/>
            <person name="Guy L."/>
            <person name="Ettema T.J."/>
        </authorList>
    </citation>
    <scope>NUCLEOTIDE SEQUENCE</scope>
</reference>
<dbReference type="EMBL" id="LAZR01001070">
    <property type="protein sequence ID" value="KKN51268.1"/>
    <property type="molecule type" value="Genomic_DNA"/>
</dbReference>
<proteinExistence type="predicted"/>
<organism evidence="1">
    <name type="scientific">marine sediment metagenome</name>
    <dbReference type="NCBI Taxonomy" id="412755"/>
    <lineage>
        <taxon>unclassified sequences</taxon>
        <taxon>metagenomes</taxon>
        <taxon>ecological metagenomes</taxon>
    </lineage>
</organism>
<dbReference type="CDD" id="cd02440">
    <property type="entry name" value="AdoMet_MTases"/>
    <property type="match status" value="1"/>
</dbReference>
<sequence>MANYHGPKLADVVAEFAYEKRPKVAVPLCPICGSSERQPLRTKDRYGFPQPTILCMNCGLVYLDPVLTQGGYARLYKSYYRRLVSGYWKRMWGIRKIVKDQKSYGDSLAGYMEKYLPSRPPHLRMLDVGGSAGMVSGEIIDKCKGHIKIDTTILDPSPDELAHARKKGFRTLQGMIETTEEVKGPYDLILLCRTIDHLYDPRAALVRMRQMLTKNGLLYIDYVDFGRYARKGRITLGVQIDHICNFSGPNFYPLMEQTGFRQMSGRFAFGPEIGHLFRRCRPKDEGFSKAFARTMSKLLPECR</sequence>
<protein>
    <recommendedName>
        <fullName evidence="2">Methyltransferase domain-containing protein</fullName>
    </recommendedName>
</protein>
<dbReference type="Gene3D" id="3.40.50.150">
    <property type="entry name" value="Vaccinia Virus protein VP39"/>
    <property type="match status" value="1"/>
</dbReference>
<dbReference type="InterPro" id="IPR029063">
    <property type="entry name" value="SAM-dependent_MTases_sf"/>
</dbReference>
<accession>A0A0F9UCE3</accession>
<gene>
    <name evidence="1" type="ORF">LCGC14_0624290</name>
</gene>
<name>A0A0F9UCE3_9ZZZZ</name>
<dbReference type="Pfam" id="PF13489">
    <property type="entry name" value="Methyltransf_23"/>
    <property type="match status" value="1"/>
</dbReference>
<dbReference type="SUPFAM" id="SSF53335">
    <property type="entry name" value="S-adenosyl-L-methionine-dependent methyltransferases"/>
    <property type="match status" value="1"/>
</dbReference>